<accession>A0A1K1LB65</accession>
<feature type="domain" description="DUF6848" evidence="1">
    <location>
        <begin position="46"/>
        <end position="123"/>
    </location>
</feature>
<sequence>MCHAGGNTGNPARSNIKEFSMSQLENRKYVSFSHTFSDPWSGENAEEAQDVTLSFRFAKPTKLQIQRLQDKAAKNAGQASRNLVLDCVHPDDKQALTDAMEEYPGIATSFATAIIKGVGISAELGN</sequence>
<protein>
    <recommendedName>
        <fullName evidence="1">DUF6848 domain-containing protein</fullName>
    </recommendedName>
</protein>
<dbReference type="Proteomes" id="UP000186323">
    <property type="component" value="Chromosome I"/>
</dbReference>
<dbReference type="KEGG" id="dpg:DESPIGER_0049"/>
<proteinExistence type="predicted"/>
<dbReference type="InterPro" id="IPR049294">
    <property type="entry name" value="DUF6848"/>
</dbReference>
<organism evidence="2 3">
    <name type="scientific">Desulfovibrio piger</name>
    <dbReference type="NCBI Taxonomy" id="901"/>
    <lineage>
        <taxon>Bacteria</taxon>
        <taxon>Pseudomonadati</taxon>
        <taxon>Thermodesulfobacteriota</taxon>
        <taxon>Desulfovibrionia</taxon>
        <taxon>Desulfovibrionales</taxon>
        <taxon>Desulfovibrionaceae</taxon>
        <taxon>Desulfovibrio</taxon>
    </lineage>
</organism>
<evidence type="ECO:0000313" key="3">
    <source>
        <dbReference type="Proteomes" id="UP000186323"/>
    </source>
</evidence>
<dbReference type="AlphaFoldDB" id="A0A1K1LB65"/>
<reference evidence="3" key="1">
    <citation type="submission" date="2016-10" db="EMBL/GenBank/DDBJ databases">
        <authorList>
            <person name="Wegmann U."/>
        </authorList>
    </citation>
    <scope>NUCLEOTIDE SEQUENCE [LARGE SCALE GENOMIC DNA]</scope>
</reference>
<dbReference type="EMBL" id="LT630450">
    <property type="protein sequence ID" value="SFV71954.1"/>
    <property type="molecule type" value="Genomic_DNA"/>
</dbReference>
<evidence type="ECO:0000313" key="2">
    <source>
        <dbReference type="EMBL" id="SFV71954.1"/>
    </source>
</evidence>
<dbReference type="Gene3D" id="3.30.2220.10">
    <property type="entry name" value="rbstp2171"/>
    <property type="match status" value="1"/>
</dbReference>
<gene>
    <name evidence="2" type="ORF">DESPIGER_0049</name>
</gene>
<name>A0A1K1LB65_9BACT</name>
<dbReference type="Pfam" id="PF20941">
    <property type="entry name" value="DUF6848"/>
    <property type="match status" value="1"/>
</dbReference>
<keyword evidence="3" id="KW-1185">Reference proteome</keyword>
<evidence type="ECO:0000259" key="1">
    <source>
        <dbReference type="Pfam" id="PF20941"/>
    </source>
</evidence>